<accession>A0A2M4D056</accession>
<evidence type="ECO:0000256" key="1">
    <source>
        <dbReference type="SAM" id="MobiDB-lite"/>
    </source>
</evidence>
<feature type="compositionally biased region" description="Polar residues" evidence="1">
    <location>
        <begin position="79"/>
        <end position="103"/>
    </location>
</feature>
<protein>
    <submittedName>
        <fullName evidence="2">Putative secreted protein</fullName>
    </submittedName>
</protein>
<proteinExistence type="predicted"/>
<name>A0A2M4D056_ANODA</name>
<dbReference type="AlphaFoldDB" id="A0A2M4D056"/>
<evidence type="ECO:0000313" key="2">
    <source>
        <dbReference type="EMBL" id="MBW70960.1"/>
    </source>
</evidence>
<dbReference type="EMBL" id="GGFL01006782">
    <property type="protein sequence ID" value="MBW70960.1"/>
    <property type="molecule type" value="Transcribed_RNA"/>
</dbReference>
<reference evidence="2" key="1">
    <citation type="submission" date="2018-01" db="EMBL/GenBank/DDBJ databases">
        <title>An insight into the sialome of Amazonian anophelines.</title>
        <authorList>
            <person name="Ribeiro J.M."/>
            <person name="Scarpassa V."/>
            <person name="Calvo E."/>
        </authorList>
    </citation>
    <scope>NUCLEOTIDE SEQUENCE</scope>
</reference>
<feature type="region of interest" description="Disordered" evidence="1">
    <location>
        <begin position="69"/>
        <end position="103"/>
    </location>
</feature>
<organism evidence="2">
    <name type="scientific">Anopheles darlingi</name>
    <name type="common">Mosquito</name>
    <dbReference type="NCBI Taxonomy" id="43151"/>
    <lineage>
        <taxon>Eukaryota</taxon>
        <taxon>Metazoa</taxon>
        <taxon>Ecdysozoa</taxon>
        <taxon>Arthropoda</taxon>
        <taxon>Hexapoda</taxon>
        <taxon>Insecta</taxon>
        <taxon>Pterygota</taxon>
        <taxon>Neoptera</taxon>
        <taxon>Endopterygota</taxon>
        <taxon>Diptera</taxon>
        <taxon>Nematocera</taxon>
        <taxon>Culicoidea</taxon>
        <taxon>Culicidae</taxon>
        <taxon>Anophelinae</taxon>
        <taxon>Anopheles</taxon>
    </lineage>
</organism>
<sequence>MRATRSSSLSSAPIGMTAVAPSFFATSSLLLARAKSSTTVRVAPIARATISEINPIGPAPKMTTRLPSRISARRPAYTPTANGSSSAPSSIVTWSGSLKQQSA</sequence>